<evidence type="ECO:0000313" key="3">
    <source>
        <dbReference type="EMBL" id="MBB5686873.1"/>
    </source>
</evidence>
<evidence type="ECO:0000256" key="1">
    <source>
        <dbReference type="SAM" id="SignalP"/>
    </source>
</evidence>
<dbReference type="InterPro" id="IPR051781">
    <property type="entry name" value="Metallo-dep_Hydrolase"/>
</dbReference>
<protein>
    <submittedName>
        <fullName evidence="3">Imidazolonepropionase-like amidohydrolase</fullName>
    </submittedName>
</protein>
<dbReference type="InterPro" id="IPR032466">
    <property type="entry name" value="Metal_Hydrolase"/>
</dbReference>
<feature type="domain" description="Amidohydrolase-related" evidence="2">
    <location>
        <begin position="92"/>
        <end position="427"/>
    </location>
</feature>
<dbReference type="PANTHER" id="PTHR43135">
    <property type="entry name" value="ALPHA-D-RIBOSE 1-METHYLPHOSPHONATE 5-TRIPHOSPHATE DIPHOSPHATASE"/>
    <property type="match status" value="1"/>
</dbReference>
<dbReference type="Proteomes" id="UP000549617">
    <property type="component" value="Unassembled WGS sequence"/>
</dbReference>
<proteinExistence type="predicted"/>
<accession>A0A7W9AJJ1</accession>
<dbReference type="InterPro" id="IPR057744">
    <property type="entry name" value="OTAase-like"/>
</dbReference>
<feature type="chain" id="PRO_5031349474" evidence="1">
    <location>
        <begin position="29"/>
        <end position="436"/>
    </location>
</feature>
<dbReference type="EMBL" id="JACIJC010000004">
    <property type="protein sequence ID" value="MBB5686873.1"/>
    <property type="molecule type" value="Genomic_DNA"/>
</dbReference>
<evidence type="ECO:0000259" key="2">
    <source>
        <dbReference type="Pfam" id="PF01979"/>
    </source>
</evidence>
<dbReference type="Pfam" id="PF01979">
    <property type="entry name" value="Amidohydro_1"/>
    <property type="match status" value="1"/>
</dbReference>
<dbReference type="InterPro" id="IPR006680">
    <property type="entry name" value="Amidohydro-rel"/>
</dbReference>
<dbReference type="AlphaFoldDB" id="A0A7W9AJJ1"/>
<sequence>MSKLVKKLARAASVLALVSMVASPSAIKAQTAPTPVEVKALVGGTVIDVLNGKNISDAVVVIEGDRITAVGPRSSVAIPQGAIIIPAEGKWISPGLMNMHVHLGLNLPGASYIYNENPQARILRMTINGRKTLEAGVTTVRLTGEENGSDFVVKKAFDEGSFDGPRIATVGQIIVPTGGHGTLEADGPDGFAKAVRQQIKAGATWIKFSISGGISDTHGSIAAAPMTDDELRVGIEVAHRNGAKVTAHNGAPVAALKAMEYGVDSFEHGYYFTDPVLKMMKQKGTWLIPTMVVSQPGALEFYKRIGSPQWYLERQKVVGAEHLAMLRDAVRIGVPIALGTDQFPFEPNNGTTATVSEAETYVLAGMTPMQALQAATTMPARMLGMEADIGSITAGKYADILILPADPSKDISALRTIDLVMKGGKTVYRRAPKATN</sequence>
<keyword evidence="1" id="KW-0732">Signal</keyword>
<feature type="signal peptide" evidence="1">
    <location>
        <begin position="1"/>
        <end position="28"/>
    </location>
</feature>
<name>A0A7W9AJJ1_9SPHN</name>
<reference evidence="3 4" key="1">
    <citation type="submission" date="2020-08" db="EMBL/GenBank/DDBJ databases">
        <title>Genomic Encyclopedia of Type Strains, Phase IV (KMG-IV): sequencing the most valuable type-strain genomes for metagenomic binning, comparative biology and taxonomic classification.</title>
        <authorList>
            <person name="Goeker M."/>
        </authorList>
    </citation>
    <scope>NUCLEOTIDE SEQUENCE [LARGE SCALE GENOMIC DNA]</scope>
    <source>
        <strain evidence="3 4">DSM 25079</strain>
    </source>
</reference>
<evidence type="ECO:0000313" key="4">
    <source>
        <dbReference type="Proteomes" id="UP000549617"/>
    </source>
</evidence>
<dbReference type="Gene3D" id="3.20.20.140">
    <property type="entry name" value="Metal-dependent hydrolases"/>
    <property type="match status" value="1"/>
</dbReference>
<dbReference type="PANTHER" id="PTHR43135:SF3">
    <property type="entry name" value="ALPHA-D-RIBOSE 1-METHYLPHOSPHONATE 5-TRIPHOSPHATE DIPHOSPHATASE"/>
    <property type="match status" value="1"/>
</dbReference>
<dbReference type="CDD" id="cd01299">
    <property type="entry name" value="Met_dep_hydrolase_A"/>
    <property type="match status" value="1"/>
</dbReference>
<dbReference type="InterPro" id="IPR011059">
    <property type="entry name" value="Metal-dep_hydrolase_composite"/>
</dbReference>
<dbReference type="SUPFAM" id="SSF51556">
    <property type="entry name" value="Metallo-dependent hydrolases"/>
    <property type="match status" value="1"/>
</dbReference>
<keyword evidence="4" id="KW-1185">Reference proteome</keyword>
<dbReference type="SUPFAM" id="SSF51338">
    <property type="entry name" value="Composite domain of metallo-dependent hydrolases"/>
    <property type="match status" value="1"/>
</dbReference>
<keyword evidence="3" id="KW-0378">Hydrolase</keyword>
<dbReference type="Gene3D" id="2.30.40.10">
    <property type="entry name" value="Urease, subunit C, domain 1"/>
    <property type="match status" value="1"/>
</dbReference>
<dbReference type="GO" id="GO:0016810">
    <property type="term" value="F:hydrolase activity, acting on carbon-nitrogen (but not peptide) bonds"/>
    <property type="evidence" value="ECO:0007669"/>
    <property type="project" value="InterPro"/>
</dbReference>
<dbReference type="RefSeq" id="WP_184019695.1">
    <property type="nucleotide sequence ID" value="NZ_JACIJC010000004.1"/>
</dbReference>
<organism evidence="3 4">
    <name type="scientific">Sphingobium boeckii</name>
    <dbReference type="NCBI Taxonomy" id="1082345"/>
    <lineage>
        <taxon>Bacteria</taxon>
        <taxon>Pseudomonadati</taxon>
        <taxon>Pseudomonadota</taxon>
        <taxon>Alphaproteobacteria</taxon>
        <taxon>Sphingomonadales</taxon>
        <taxon>Sphingomonadaceae</taxon>
        <taxon>Sphingobium</taxon>
    </lineage>
</organism>
<gene>
    <name evidence="3" type="ORF">FHS49_002897</name>
</gene>
<comment type="caution">
    <text evidence="3">The sequence shown here is derived from an EMBL/GenBank/DDBJ whole genome shotgun (WGS) entry which is preliminary data.</text>
</comment>